<dbReference type="Proteomes" id="UP001305647">
    <property type="component" value="Unassembled WGS sequence"/>
</dbReference>
<evidence type="ECO:0000313" key="1">
    <source>
        <dbReference type="EMBL" id="KAK4097734.1"/>
    </source>
</evidence>
<reference evidence="1" key="1">
    <citation type="journal article" date="2023" name="Mol. Phylogenet. Evol.">
        <title>Genome-scale phylogeny and comparative genomics of the fungal order Sordariales.</title>
        <authorList>
            <person name="Hensen N."/>
            <person name="Bonometti L."/>
            <person name="Westerberg I."/>
            <person name="Brannstrom I.O."/>
            <person name="Guillou S."/>
            <person name="Cros-Aarteil S."/>
            <person name="Calhoun S."/>
            <person name="Haridas S."/>
            <person name="Kuo A."/>
            <person name="Mondo S."/>
            <person name="Pangilinan J."/>
            <person name="Riley R."/>
            <person name="LaButti K."/>
            <person name="Andreopoulos B."/>
            <person name="Lipzen A."/>
            <person name="Chen C."/>
            <person name="Yan M."/>
            <person name="Daum C."/>
            <person name="Ng V."/>
            <person name="Clum A."/>
            <person name="Steindorff A."/>
            <person name="Ohm R.A."/>
            <person name="Martin F."/>
            <person name="Silar P."/>
            <person name="Natvig D.O."/>
            <person name="Lalanne C."/>
            <person name="Gautier V."/>
            <person name="Ament-Velasquez S.L."/>
            <person name="Kruys A."/>
            <person name="Hutchinson M.I."/>
            <person name="Powell A.J."/>
            <person name="Barry K."/>
            <person name="Miller A.N."/>
            <person name="Grigoriev I.V."/>
            <person name="Debuchy R."/>
            <person name="Gladieux P."/>
            <person name="Hiltunen Thoren M."/>
            <person name="Johannesson H."/>
        </authorList>
    </citation>
    <scope>NUCLEOTIDE SEQUENCE</scope>
    <source>
        <strain evidence="1">CBS 757.83</strain>
    </source>
</reference>
<proteinExistence type="predicted"/>
<feature type="non-terminal residue" evidence="1">
    <location>
        <position position="1"/>
    </location>
</feature>
<dbReference type="AlphaFoldDB" id="A0AAN6PTM2"/>
<comment type="caution">
    <text evidence="1">The sequence shown here is derived from an EMBL/GenBank/DDBJ whole genome shotgun (WGS) entry which is preliminary data.</text>
</comment>
<keyword evidence="2" id="KW-1185">Reference proteome</keyword>
<organism evidence="1 2">
    <name type="scientific">Parathielavia hyrcaniae</name>
    <dbReference type="NCBI Taxonomy" id="113614"/>
    <lineage>
        <taxon>Eukaryota</taxon>
        <taxon>Fungi</taxon>
        <taxon>Dikarya</taxon>
        <taxon>Ascomycota</taxon>
        <taxon>Pezizomycotina</taxon>
        <taxon>Sordariomycetes</taxon>
        <taxon>Sordariomycetidae</taxon>
        <taxon>Sordariales</taxon>
        <taxon>Chaetomiaceae</taxon>
        <taxon>Parathielavia</taxon>
    </lineage>
</organism>
<protein>
    <submittedName>
        <fullName evidence="1">Uncharacterized protein</fullName>
    </submittedName>
</protein>
<dbReference type="EMBL" id="MU863669">
    <property type="protein sequence ID" value="KAK4097734.1"/>
    <property type="molecule type" value="Genomic_DNA"/>
</dbReference>
<feature type="non-terminal residue" evidence="1">
    <location>
        <position position="181"/>
    </location>
</feature>
<evidence type="ECO:0000313" key="2">
    <source>
        <dbReference type="Proteomes" id="UP001305647"/>
    </source>
</evidence>
<accession>A0AAN6PTM2</accession>
<reference evidence="1" key="2">
    <citation type="submission" date="2023-05" db="EMBL/GenBank/DDBJ databases">
        <authorList>
            <consortium name="Lawrence Berkeley National Laboratory"/>
            <person name="Steindorff A."/>
            <person name="Hensen N."/>
            <person name="Bonometti L."/>
            <person name="Westerberg I."/>
            <person name="Brannstrom I.O."/>
            <person name="Guillou S."/>
            <person name="Cros-Aarteil S."/>
            <person name="Calhoun S."/>
            <person name="Haridas S."/>
            <person name="Kuo A."/>
            <person name="Mondo S."/>
            <person name="Pangilinan J."/>
            <person name="Riley R."/>
            <person name="Labutti K."/>
            <person name="Andreopoulos B."/>
            <person name="Lipzen A."/>
            <person name="Chen C."/>
            <person name="Yanf M."/>
            <person name="Daum C."/>
            <person name="Ng V."/>
            <person name="Clum A."/>
            <person name="Ohm R."/>
            <person name="Martin F."/>
            <person name="Silar P."/>
            <person name="Natvig D."/>
            <person name="Lalanne C."/>
            <person name="Gautier V."/>
            <person name="Ament-Velasquez S.L."/>
            <person name="Kruys A."/>
            <person name="Hutchinson M.I."/>
            <person name="Powell A.J."/>
            <person name="Barry K."/>
            <person name="Miller A.N."/>
            <person name="Grigoriev I.V."/>
            <person name="Debuchy R."/>
            <person name="Gladieux P."/>
            <person name="Thoren M.H."/>
            <person name="Johannesson H."/>
        </authorList>
    </citation>
    <scope>NUCLEOTIDE SEQUENCE</scope>
    <source>
        <strain evidence="1">CBS 757.83</strain>
    </source>
</reference>
<name>A0AAN6PTM2_9PEZI</name>
<sequence length="181" mass="19061">AALAVSHVAVAESTAELLNINALSSRNGYSVIECWQLFSLPVAYRSAVNYAVGNTTVATWSRLEPRTLVGEAWAPYTQLTIVLNGLIRITSPAPVGNCPGASACGQGDAGRKGPERPETQVLYAMPGTLGSSVLIAADLKSVSTLAGHFTEFPSDEPTILMQIPFENDKAPAHTVLHEGPC</sequence>
<gene>
    <name evidence="1" type="ORF">N658DRAFT_394332</name>
</gene>